<keyword evidence="4" id="KW-0378">Hydrolase</keyword>
<evidence type="ECO:0000259" key="8">
    <source>
        <dbReference type="Pfam" id="PF17676"/>
    </source>
</evidence>
<evidence type="ECO:0000256" key="1">
    <source>
        <dbReference type="ARBA" id="ARBA00010233"/>
    </source>
</evidence>
<evidence type="ECO:0000256" key="3">
    <source>
        <dbReference type="ARBA" id="ARBA00022670"/>
    </source>
</evidence>
<dbReference type="Pfam" id="PF17676">
    <property type="entry name" value="Peptidase_S66C"/>
    <property type="match status" value="1"/>
</dbReference>
<accession>A0A1M5UDB5</accession>
<dbReference type="SUPFAM" id="SSF141986">
    <property type="entry name" value="LD-carboxypeptidase A C-terminal domain-like"/>
    <property type="match status" value="1"/>
</dbReference>
<keyword evidence="3" id="KW-0645">Protease</keyword>
<name>A0A1M5UDB5_9CLOT</name>
<dbReference type="InterPro" id="IPR040449">
    <property type="entry name" value="Peptidase_S66_N"/>
</dbReference>
<feature type="active site" description="Charge relay system" evidence="6">
    <location>
        <position position="208"/>
    </location>
</feature>
<dbReference type="InterPro" id="IPR027478">
    <property type="entry name" value="LdcA_N"/>
</dbReference>
<organism evidence="9 10">
    <name type="scientific">Clostridium grantii DSM 8605</name>
    <dbReference type="NCBI Taxonomy" id="1121316"/>
    <lineage>
        <taxon>Bacteria</taxon>
        <taxon>Bacillati</taxon>
        <taxon>Bacillota</taxon>
        <taxon>Clostridia</taxon>
        <taxon>Eubacteriales</taxon>
        <taxon>Clostridiaceae</taxon>
        <taxon>Clostridium</taxon>
    </lineage>
</organism>
<dbReference type="SUPFAM" id="SSF52317">
    <property type="entry name" value="Class I glutamine amidotransferase-like"/>
    <property type="match status" value="1"/>
</dbReference>
<evidence type="ECO:0000256" key="4">
    <source>
        <dbReference type="ARBA" id="ARBA00022801"/>
    </source>
</evidence>
<keyword evidence="10" id="KW-1185">Reference proteome</keyword>
<feature type="domain" description="LD-carboxypeptidase N-terminal" evidence="7">
    <location>
        <begin position="13"/>
        <end position="129"/>
    </location>
</feature>
<dbReference type="EMBL" id="FQXM01000007">
    <property type="protein sequence ID" value="SHH61042.1"/>
    <property type="molecule type" value="Genomic_DNA"/>
</dbReference>
<dbReference type="Proteomes" id="UP000184447">
    <property type="component" value="Unassembled WGS sequence"/>
</dbReference>
<dbReference type="InterPro" id="IPR003507">
    <property type="entry name" value="S66_fam"/>
</dbReference>
<feature type="domain" description="LD-carboxypeptidase C-terminal" evidence="8">
    <location>
        <begin position="177"/>
        <end position="291"/>
    </location>
</feature>
<sequence length="312" mass="34705">MQKPRALKKGDTIYIVAPASPTEKEKIEQVKNAVENLGFNVIIGESCVEEFAYLSGKDEVRARDLNKAFKDNNVHGIFCMRGGYGTPRILDMLDYDTIKNNPKVFNGFSDITSLHVAINQKSNLVTFHGPMVASNMLEDFDDFTKESFMRTITFNEGFKIENPRKKEIETLVGGKAEGEIIGGNLTLIVTSLGTEYEIDTKGKLLFIEEIGEPPYKIDRMLTQLRLANKFKDATGIIFGDFNNCIPKEGHKSFEIKELISQIVAPCGKPIVYNVKSGHCKPMITLPFGVKALLDADNGEIVVLENTVRSSLS</sequence>
<dbReference type="GO" id="GO:0006508">
    <property type="term" value="P:proteolysis"/>
    <property type="evidence" value="ECO:0007669"/>
    <property type="project" value="UniProtKB-KW"/>
</dbReference>
<dbReference type="InterPro" id="IPR040921">
    <property type="entry name" value="Peptidase_S66C"/>
</dbReference>
<dbReference type="OrthoDB" id="9807329at2"/>
<evidence type="ECO:0000313" key="9">
    <source>
        <dbReference type="EMBL" id="SHH61042.1"/>
    </source>
</evidence>
<dbReference type="PANTHER" id="PTHR30237">
    <property type="entry name" value="MURAMOYLTETRAPEPTIDE CARBOXYPEPTIDASE"/>
    <property type="match status" value="1"/>
</dbReference>
<dbReference type="InterPro" id="IPR029062">
    <property type="entry name" value="Class_I_gatase-like"/>
</dbReference>
<keyword evidence="2 9" id="KW-0121">Carboxypeptidase</keyword>
<comment type="similarity">
    <text evidence="1">Belongs to the peptidase S66 family.</text>
</comment>
<dbReference type="RefSeq" id="WP_073338029.1">
    <property type="nucleotide sequence ID" value="NZ_FQXM01000007.1"/>
</dbReference>
<protein>
    <submittedName>
        <fullName evidence="9">Muramoyltetrapeptide carboxypeptidase</fullName>
    </submittedName>
</protein>
<reference evidence="9 10" key="1">
    <citation type="submission" date="2016-11" db="EMBL/GenBank/DDBJ databases">
        <authorList>
            <person name="Jaros S."/>
            <person name="Januszkiewicz K."/>
            <person name="Wedrychowicz H."/>
        </authorList>
    </citation>
    <scope>NUCLEOTIDE SEQUENCE [LARGE SCALE GENOMIC DNA]</scope>
    <source>
        <strain evidence="9 10">DSM 8605</strain>
    </source>
</reference>
<gene>
    <name evidence="9" type="ORF">SAMN02745207_01727</name>
</gene>
<dbReference type="CDD" id="cd07025">
    <property type="entry name" value="Peptidase_S66"/>
    <property type="match status" value="1"/>
</dbReference>
<proteinExistence type="inferred from homology"/>
<keyword evidence="5" id="KW-0720">Serine protease</keyword>
<dbReference type="Gene3D" id="3.40.50.10740">
    <property type="entry name" value="Class I glutamine amidotransferase-like"/>
    <property type="match status" value="1"/>
</dbReference>
<dbReference type="GO" id="GO:0008236">
    <property type="term" value="F:serine-type peptidase activity"/>
    <property type="evidence" value="ECO:0007669"/>
    <property type="project" value="UniProtKB-KW"/>
</dbReference>
<dbReference type="AlphaFoldDB" id="A0A1M5UDB5"/>
<dbReference type="Gene3D" id="3.50.30.60">
    <property type="entry name" value="LD-carboxypeptidase A C-terminal domain-like"/>
    <property type="match status" value="1"/>
</dbReference>
<evidence type="ECO:0000259" key="7">
    <source>
        <dbReference type="Pfam" id="PF02016"/>
    </source>
</evidence>
<evidence type="ECO:0000256" key="5">
    <source>
        <dbReference type="ARBA" id="ARBA00022825"/>
    </source>
</evidence>
<dbReference type="STRING" id="1121316.SAMN02745207_01727"/>
<dbReference type="PANTHER" id="PTHR30237:SF2">
    <property type="entry name" value="MUREIN TETRAPEPTIDE CARBOXYPEPTIDASE"/>
    <property type="match status" value="1"/>
</dbReference>
<evidence type="ECO:0000256" key="6">
    <source>
        <dbReference type="PIRSR" id="PIRSR028757-1"/>
    </source>
</evidence>
<evidence type="ECO:0000256" key="2">
    <source>
        <dbReference type="ARBA" id="ARBA00022645"/>
    </source>
</evidence>
<feature type="active site" description="Nucleophile" evidence="6">
    <location>
        <position position="109"/>
    </location>
</feature>
<evidence type="ECO:0000313" key="10">
    <source>
        <dbReference type="Proteomes" id="UP000184447"/>
    </source>
</evidence>
<dbReference type="Pfam" id="PF02016">
    <property type="entry name" value="Peptidase_S66"/>
    <property type="match status" value="1"/>
</dbReference>
<dbReference type="InterPro" id="IPR027461">
    <property type="entry name" value="Carboxypeptidase_A_C_sf"/>
</dbReference>
<feature type="active site" description="Charge relay system" evidence="6">
    <location>
        <position position="278"/>
    </location>
</feature>
<dbReference type="PIRSF" id="PIRSF028757">
    <property type="entry name" value="LD-carboxypeptidase"/>
    <property type="match status" value="1"/>
</dbReference>
<dbReference type="GO" id="GO:0004180">
    <property type="term" value="F:carboxypeptidase activity"/>
    <property type="evidence" value="ECO:0007669"/>
    <property type="project" value="UniProtKB-KW"/>
</dbReference>